<dbReference type="Pfam" id="PF21321">
    <property type="entry name" value="HTH_66"/>
    <property type="match status" value="1"/>
</dbReference>
<evidence type="ECO:0000313" key="3">
    <source>
        <dbReference type="Proteomes" id="UP001596242"/>
    </source>
</evidence>
<proteinExistence type="predicted"/>
<name>A0ABW1M1B2_9ACTN</name>
<evidence type="ECO:0000259" key="1">
    <source>
        <dbReference type="Pfam" id="PF21321"/>
    </source>
</evidence>
<dbReference type="EMBL" id="JBHSPT010000037">
    <property type="protein sequence ID" value="MFC6057062.1"/>
    <property type="molecule type" value="Genomic_DNA"/>
</dbReference>
<dbReference type="InterPro" id="IPR048708">
    <property type="entry name" value="VapB45-like_HTH"/>
</dbReference>
<keyword evidence="3" id="KW-1185">Reference proteome</keyword>
<comment type="caution">
    <text evidence="2">The sequence shown here is derived from an EMBL/GenBank/DDBJ whole genome shotgun (WGS) entry which is preliminary data.</text>
</comment>
<reference evidence="3" key="1">
    <citation type="journal article" date="2019" name="Int. J. Syst. Evol. Microbiol.">
        <title>The Global Catalogue of Microorganisms (GCM) 10K type strain sequencing project: providing services to taxonomists for standard genome sequencing and annotation.</title>
        <authorList>
            <consortium name="The Broad Institute Genomics Platform"/>
            <consortium name="The Broad Institute Genome Sequencing Center for Infectious Disease"/>
            <person name="Wu L."/>
            <person name="Ma J."/>
        </authorList>
    </citation>
    <scope>NUCLEOTIDE SEQUENCE [LARGE SCALE GENOMIC DNA]</scope>
    <source>
        <strain evidence="3">JCM 12763</strain>
    </source>
</reference>
<dbReference type="Pfam" id="PF04255">
    <property type="entry name" value="DUF433"/>
    <property type="match status" value="1"/>
</dbReference>
<organism evidence="2 3">
    <name type="scientific">Streptomyces pratens</name>
    <dbReference type="NCBI Taxonomy" id="887456"/>
    <lineage>
        <taxon>Bacteria</taxon>
        <taxon>Bacillati</taxon>
        <taxon>Actinomycetota</taxon>
        <taxon>Actinomycetes</taxon>
        <taxon>Kitasatosporales</taxon>
        <taxon>Streptomycetaceae</taxon>
        <taxon>Streptomyces</taxon>
    </lineage>
</organism>
<protein>
    <submittedName>
        <fullName evidence="2">DUF433 domain-containing protein</fullName>
    </submittedName>
</protein>
<dbReference type="RefSeq" id="WP_386398106.1">
    <property type="nucleotide sequence ID" value="NZ_JBHSPT010000037.1"/>
</dbReference>
<sequence length="277" mass="30813">MTDRMDDVRFSVPLYTQAETAGYLGMAPSTFRNWARGCRNTFRDRPQVVGSPLITYLGSPRSPRPSIPFIGLAEGMFLSALRRAEVPLQKIRPALEMVRERIGVEHALASRRLYVAGADLLYEIDDDLGGEDKRETRKLIVLKNGQYVFREVIDRFLTRIEYDEPGEGPGDGYARRIDLPGYEVAEPAVLPGVNFGRPFFTATGTPLYVVAGDLRAGEPVADVADDYGLPVDQVAEVRERIEREVACPKPGGCACSWTGARTPRASLRRPESCVRMF</sequence>
<gene>
    <name evidence="2" type="ORF">ACFP50_16770</name>
</gene>
<dbReference type="InterPro" id="IPR007367">
    <property type="entry name" value="DUF433"/>
</dbReference>
<dbReference type="Proteomes" id="UP001596242">
    <property type="component" value="Unassembled WGS sequence"/>
</dbReference>
<evidence type="ECO:0000313" key="2">
    <source>
        <dbReference type="EMBL" id="MFC6057062.1"/>
    </source>
</evidence>
<accession>A0ABW1M1B2</accession>
<feature type="domain" description="Putative antitoxin VapB45-like DNA-binding HTH" evidence="1">
    <location>
        <begin position="13"/>
        <end position="95"/>
    </location>
</feature>